<evidence type="ECO:0000313" key="2">
    <source>
        <dbReference type="EMBL" id="MEV0365755.1"/>
    </source>
</evidence>
<accession>A0ABV3FDQ1</accession>
<dbReference type="SUPFAM" id="SSF82607">
    <property type="entry name" value="YbaB-like"/>
    <property type="match status" value="1"/>
</dbReference>
<feature type="region of interest" description="Disordered" evidence="1">
    <location>
        <begin position="166"/>
        <end position="188"/>
    </location>
</feature>
<sequence>MQDDKGLGDIAELMESLRSQMGVIADIEQQAAQLTASAAVHDDRIVVTVNADGHLIDIQFSEKVNSLSYPEIRAGILAAGKAAAADVRQQAEELIAPLREQRAQVPALHEMIAGLPDLQAEMPIPPPVLTEVPVPVEETPVEHTVGPVSLIAPEDDEVVGDLAFADVEEHDPNGLGDSASQVADAGWD</sequence>
<reference evidence="2 3" key="1">
    <citation type="submission" date="2024-06" db="EMBL/GenBank/DDBJ databases">
        <title>The Natural Products Discovery Center: Release of the First 8490 Sequenced Strains for Exploring Actinobacteria Biosynthetic Diversity.</title>
        <authorList>
            <person name="Kalkreuter E."/>
            <person name="Kautsar S.A."/>
            <person name="Yang D."/>
            <person name="Bader C.D."/>
            <person name="Teijaro C.N."/>
            <person name="Fluegel L."/>
            <person name="Davis C.M."/>
            <person name="Simpson J.R."/>
            <person name="Lauterbach L."/>
            <person name="Steele A.D."/>
            <person name="Gui C."/>
            <person name="Meng S."/>
            <person name="Li G."/>
            <person name="Viehrig K."/>
            <person name="Ye F."/>
            <person name="Su P."/>
            <person name="Kiefer A.F."/>
            <person name="Nichols A."/>
            <person name="Cepeda A.J."/>
            <person name="Yan W."/>
            <person name="Fan B."/>
            <person name="Jiang Y."/>
            <person name="Adhikari A."/>
            <person name="Zheng C.-J."/>
            <person name="Schuster L."/>
            <person name="Cowan T.M."/>
            <person name="Smanski M.J."/>
            <person name="Chevrette M.G."/>
            <person name="De Carvalho L.P.S."/>
            <person name="Shen B."/>
        </authorList>
    </citation>
    <scope>NUCLEOTIDE SEQUENCE [LARGE SCALE GENOMIC DNA]</scope>
    <source>
        <strain evidence="2 3">NPDC050671</strain>
    </source>
</reference>
<dbReference type="Proteomes" id="UP001551658">
    <property type="component" value="Unassembled WGS sequence"/>
</dbReference>
<dbReference type="InterPro" id="IPR036894">
    <property type="entry name" value="YbaB-like_sf"/>
</dbReference>
<dbReference type="InterPro" id="IPR004401">
    <property type="entry name" value="YbaB/EbfC"/>
</dbReference>
<dbReference type="Gene3D" id="3.30.1310.10">
    <property type="entry name" value="Nucleoid-associated protein YbaB-like domain"/>
    <property type="match status" value="1"/>
</dbReference>
<dbReference type="Pfam" id="PF02575">
    <property type="entry name" value="YbaB_DNA_bd"/>
    <property type="match status" value="1"/>
</dbReference>
<protein>
    <submittedName>
        <fullName evidence="2">YbaB/EbfC family nucleoid-associated protein</fullName>
    </submittedName>
</protein>
<proteinExistence type="predicted"/>
<evidence type="ECO:0000256" key="1">
    <source>
        <dbReference type="SAM" id="MobiDB-lite"/>
    </source>
</evidence>
<gene>
    <name evidence="2" type="ORF">AB0H72_23960</name>
</gene>
<name>A0ABV3FDQ1_9NOCA</name>
<keyword evidence="3" id="KW-1185">Reference proteome</keyword>
<dbReference type="EMBL" id="JBFAIH010000015">
    <property type="protein sequence ID" value="MEV0365755.1"/>
    <property type="molecule type" value="Genomic_DNA"/>
</dbReference>
<comment type="caution">
    <text evidence="2">The sequence shown here is derived from an EMBL/GenBank/DDBJ whole genome shotgun (WGS) entry which is preliminary data.</text>
</comment>
<evidence type="ECO:0000313" key="3">
    <source>
        <dbReference type="Proteomes" id="UP001551658"/>
    </source>
</evidence>
<dbReference type="RefSeq" id="WP_357982627.1">
    <property type="nucleotide sequence ID" value="NZ_JBFAIH010000015.1"/>
</dbReference>
<organism evidence="2 3">
    <name type="scientific">Nocardia fusca</name>
    <dbReference type="NCBI Taxonomy" id="941183"/>
    <lineage>
        <taxon>Bacteria</taxon>
        <taxon>Bacillati</taxon>
        <taxon>Actinomycetota</taxon>
        <taxon>Actinomycetes</taxon>
        <taxon>Mycobacteriales</taxon>
        <taxon>Nocardiaceae</taxon>
        <taxon>Nocardia</taxon>
    </lineage>
</organism>